<evidence type="ECO:0000313" key="11">
    <source>
        <dbReference type="EMBL" id="MQX54161.1"/>
    </source>
</evidence>
<proteinExistence type="inferred from homology"/>
<dbReference type="GO" id="GO:1990063">
    <property type="term" value="C:Bam protein complex"/>
    <property type="evidence" value="ECO:0007669"/>
    <property type="project" value="TreeGrafter"/>
</dbReference>
<feature type="signal peptide" evidence="8">
    <location>
        <begin position="1"/>
        <end position="28"/>
    </location>
</feature>
<feature type="chain" id="PRO_5027193814" description="Outer membrane protein assembly factor BamA" evidence="8">
    <location>
        <begin position="29"/>
        <end position="787"/>
    </location>
</feature>
<dbReference type="Pfam" id="PF07244">
    <property type="entry name" value="POTRA"/>
    <property type="match status" value="5"/>
</dbReference>
<dbReference type="Gene3D" id="3.10.20.310">
    <property type="entry name" value="membrane protein fhac"/>
    <property type="match status" value="5"/>
</dbReference>
<dbReference type="GO" id="GO:0043165">
    <property type="term" value="P:Gram-negative-bacterium-type cell outer membrane assembly"/>
    <property type="evidence" value="ECO:0007669"/>
    <property type="project" value="UniProtKB-UniRule"/>
</dbReference>
<feature type="domain" description="POTRA" evidence="10">
    <location>
        <begin position="358"/>
        <end position="432"/>
    </location>
</feature>
<sequence precursor="true">MIFGDTTRRLFKGWLATICLFAASLANANGMLPFKVHDIRVEGLQRLPVERVYAELPIQAGDTVTRDSVVNAVQTLFATGNFEDVQLGRDGDDLVVVVAERPSIARIELSGNKSIDEENLRKGLTEAGLAEGEVFQRSTLEAIAGELERQYVSQGRYGASIKTESIALPRNRVALKIDIYEGKAARIRDINVVGNQLFDDEELLKDFELHSTGFWSFIKGDDKYSREKLSGDLERLRSYYLDRGYINFSIESTQVSVTPDRRSVFVTINVVEGEQYTVNEVKLAGDLVVEEDQLKPLLIVKKGQVFSQQLVTYTNDLIKRRLGNEGYTFAEVRGQEHNADDENNTVDVTFYVEPGRKVYVRRINFSGNAKTSDEVVRRELRQFENAPANTSLVDLSRQRLQRLGYFSVVQADTPRVPNTDDLVDVEYKVEEQPSGSIGANVGYSDASGFIFGANVTQNNWRGSGNRVSFALSRSDVRDSYSFSHYNPYYTLDGVSRGFSLFFSEIDYDQTSVASYAADRLGGSVTFGYPISEYSRLSFGGTYERTDITTGDFVAVDIFNFLVTEGTKFDEYKLNASLSTSTLNRGIFPDRGWSSTLGLEVAVPGSDYGFYRANWTGQKYFPISQRWTLRMRSDVAYGDGYGDDEVLPFFENYYSGGIGSVRGYESRSLGPRSEGLSYFLNGTIDPDPDPIGGNLLTEASLELIFPTPFAPESRSVRTFLFVDAGNVFETERDDIFADFEPQDIRTSAGIGLSWLTAIGPLSFNLAKALNDQPGDDTEVFQFSLGQTF</sequence>
<dbReference type="FunFam" id="3.10.20.310:FF:000002">
    <property type="entry name" value="Outer membrane protein assembly factor BamA"/>
    <property type="match status" value="1"/>
</dbReference>
<evidence type="ECO:0000256" key="8">
    <source>
        <dbReference type="HAMAP-Rule" id="MF_01430"/>
    </source>
</evidence>
<accession>A0A6N7M0X5</accession>
<evidence type="ECO:0000256" key="2">
    <source>
        <dbReference type="ARBA" id="ARBA00022452"/>
    </source>
</evidence>
<dbReference type="PANTHER" id="PTHR12815:SF23">
    <property type="entry name" value="OUTER MEMBRANE PROTEIN ASSEMBLY FACTOR BAMA"/>
    <property type="match status" value="1"/>
</dbReference>
<keyword evidence="5 8" id="KW-0677">Repeat</keyword>
<evidence type="ECO:0000256" key="3">
    <source>
        <dbReference type="ARBA" id="ARBA00022692"/>
    </source>
</evidence>
<dbReference type="Pfam" id="PF01103">
    <property type="entry name" value="Omp85"/>
    <property type="match status" value="1"/>
</dbReference>
<keyword evidence="3 8" id="KW-0812">Transmembrane</keyword>
<dbReference type="PROSITE" id="PS51779">
    <property type="entry name" value="POTRA"/>
    <property type="match status" value="4"/>
</dbReference>
<comment type="function">
    <text evidence="8">Part of the outer membrane protein assembly complex, which is involved in assembly and insertion of beta-barrel proteins into the outer membrane.</text>
</comment>
<dbReference type="InterPro" id="IPR000184">
    <property type="entry name" value="Bac_surfAg_D15"/>
</dbReference>
<feature type="domain" description="POTRA" evidence="10">
    <location>
        <begin position="34"/>
        <end position="101"/>
    </location>
</feature>
<evidence type="ECO:0000256" key="9">
    <source>
        <dbReference type="NCBIfam" id="TIGR03303"/>
    </source>
</evidence>
<dbReference type="InterPro" id="IPR010827">
    <property type="entry name" value="BamA/TamA_POTRA"/>
</dbReference>
<dbReference type="PANTHER" id="PTHR12815">
    <property type="entry name" value="SORTING AND ASSEMBLY MACHINERY SAMM50 PROTEIN FAMILY MEMBER"/>
    <property type="match status" value="1"/>
</dbReference>
<comment type="subcellular location">
    <subcellularLocation>
        <location evidence="8">Cell outer membrane</location>
    </subcellularLocation>
    <subcellularLocation>
        <location evidence="1">Membrane</location>
    </subcellularLocation>
</comment>
<dbReference type="RefSeq" id="WP_153501462.1">
    <property type="nucleotide sequence ID" value="NZ_WIRE01000001.1"/>
</dbReference>
<gene>
    <name evidence="8 11" type="primary">bamA</name>
    <name evidence="11" type="ORF">GFN93_12970</name>
</gene>
<dbReference type="PIRSF" id="PIRSF006076">
    <property type="entry name" value="OM_assembly_OMP85"/>
    <property type="match status" value="1"/>
</dbReference>
<feature type="domain" description="POTRA" evidence="10">
    <location>
        <begin position="102"/>
        <end position="182"/>
    </location>
</feature>
<dbReference type="InterPro" id="IPR023707">
    <property type="entry name" value="OM_assembly_BamA"/>
</dbReference>
<evidence type="ECO:0000313" key="12">
    <source>
        <dbReference type="Proteomes" id="UP000469421"/>
    </source>
</evidence>
<evidence type="ECO:0000256" key="1">
    <source>
        <dbReference type="ARBA" id="ARBA00004370"/>
    </source>
</evidence>
<keyword evidence="2 8" id="KW-1134">Transmembrane beta strand</keyword>
<dbReference type="Gene3D" id="2.40.160.50">
    <property type="entry name" value="membrane protein fhac: a member of the omp85/tpsb transporter family"/>
    <property type="match status" value="1"/>
</dbReference>
<dbReference type="NCBIfam" id="TIGR03303">
    <property type="entry name" value="OM_YaeT"/>
    <property type="match status" value="1"/>
</dbReference>
<keyword evidence="7 8" id="KW-0998">Cell outer membrane</keyword>
<dbReference type="HAMAP" id="MF_01430">
    <property type="entry name" value="OM_assembly_BamA"/>
    <property type="match status" value="1"/>
</dbReference>
<keyword evidence="6 8" id="KW-0472">Membrane</keyword>
<evidence type="ECO:0000259" key="10">
    <source>
        <dbReference type="PROSITE" id="PS51779"/>
    </source>
</evidence>
<comment type="similarity">
    <text evidence="8">Belongs to the BamA family.</text>
</comment>
<feature type="domain" description="POTRA" evidence="10">
    <location>
        <begin position="185"/>
        <end position="273"/>
    </location>
</feature>
<organism evidence="11 12">
    <name type="scientific">Alcanivorax sediminis</name>
    <dbReference type="NCBI Taxonomy" id="2663008"/>
    <lineage>
        <taxon>Bacteria</taxon>
        <taxon>Pseudomonadati</taxon>
        <taxon>Pseudomonadota</taxon>
        <taxon>Gammaproteobacteria</taxon>
        <taxon>Oceanospirillales</taxon>
        <taxon>Alcanivoracaceae</taxon>
        <taxon>Alcanivorax</taxon>
    </lineage>
</organism>
<evidence type="ECO:0000256" key="4">
    <source>
        <dbReference type="ARBA" id="ARBA00022729"/>
    </source>
</evidence>
<dbReference type="EMBL" id="WIRE01000001">
    <property type="protein sequence ID" value="MQX54161.1"/>
    <property type="molecule type" value="Genomic_DNA"/>
</dbReference>
<name>A0A6N7M0X5_9GAMM</name>
<dbReference type="Proteomes" id="UP000469421">
    <property type="component" value="Unassembled WGS sequence"/>
</dbReference>
<keyword evidence="4 8" id="KW-0732">Signal</keyword>
<evidence type="ECO:0000256" key="7">
    <source>
        <dbReference type="ARBA" id="ARBA00023237"/>
    </source>
</evidence>
<dbReference type="InterPro" id="IPR039910">
    <property type="entry name" value="D15-like"/>
</dbReference>
<dbReference type="AlphaFoldDB" id="A0A6N7M0X5"/>
<dbReference type="InterPro" id="IPR034746">
    <property type="entry name" value="POTRA"/>
</dbReference>
<comment type="caution">
    <text evidence="11">The sequence shown here is derived from an EMBL/GenBank/DDBJ whole genome shotgun (WGS) entry which is preliminary data.</text>
</comment>
<dbReference type="GO" id="GO:0051205">
    <property type="term" value="P:protein insertion into membrane"/>
    <property type="evidence" value="ECO:0007669"/>
    <property type="project" value="UniProtKB-UniRule"/>
</dbReference>
<evidence type="ECO:0000256" key="6">
    <source>
        <dbReference type="ARBA" id="ARBA00023136"/>
    </source>
</evidence>
<reference evidence="11 12" key="1">
    <citation type="submission" date="2019-10" db="EMBL/GenBank/DDBJ databases">
        <title>Alcanivorax sp.PA15-N-34 draft genome sequence.</title>
        <authorList>
            <person name="Liao X."/>
            <person name="Shao Z."/>
        </authorList>
    </citation>
    <scope>NUCLEOTIDE SEQUENCE [LARGE SCALE GENOMIC DNA]</scope>
    <source>
        <strain evidence="11 12">PA15-N-34</strain>
    </source>
</reference>
<evidence type="ECO:0000256" key="5">
    <source>
        <dbReference type="ARBA" id="ARBA00022737"/>
    </source>
</evidence>
<protein>
    <recommendedName>
        <fullName evidence="8 9">Outer membrane protein assembly factor BamA</fullName>
    </recommendedName>
</protein>
<comment type="subunit">
    <text evidence="8">Part of the Bam complex.</text>
</comment>
<keyword evidence="12" id="KW-1185">Reference proteome</keyword>